<feature type="transmembrane region" description="Helical" evidence="1">
    <location>
        <begin position="5"/>
        <end position="26"/>
    </location>
</feature>
<reference evidence="2 3" key="1">
    <citation type="journal article" date="2018" name="Emerg. Microbes Infect.">
        <title>Genomic analysis of oral Campylobacter concisus strains identified a potential bacterial molecular marker associated with active Crohn's disease.</title>
        <authorList>
            <person name="Liu F."/>
            <person name="Ma R."/>
            <person name="Tay C.Y.A."/>
            <person name="Octavia S."/>
            <person name="Lan R."/>
            <person name="Chung H.K.L."/>
            <person name="Riordan S.M."/>
            <person name="Grimm M.C."/>
            <person name="Leong R.W."/>
            <person name="Tanaka M.M."/>
            <person name="Connor S."/>
            <person name="Zhang L."/>
        </authorList>
    </citation>
    <scope>NUCLEOTIDE SEQUENCE [LARGE SCALE GENOMIC DNA]</scope>
    <source>
        <strain evidence="2 3">P13UCO-S1</strain>
    </source>
</reference>
<accession>A0A7S9RQ89</accession>
<dbReference type="RefSeq" id="WP_107856513.1">
    <property type="nucleotide sequence ID" value="NZ_CP060705.1"/>
</dbReference>
<dbReference type="EMBL" id="CP060705">
    <property type="protein sequence ID" value="QPH95894.1"/>
    <property type="molecule type" value="Genomic_DNA"/>
</dbReference>
<sequence>MKKGILQFLAIIAVVAFLLICLRILVYFFGEHYIDAMAVLLIFANVCFIIKNGIKKSDFKKEYIQKMEIKRGGVALIHSFLVFIFWLLYNATRG</sequence>
<name>A0A7S9RQ89_9BACT</name>
<keyword evidence="1" id="KW-0472">Membrane</keyword>
<keyword evidence="1" id="KW-0812">Transmembrane</keyword>
<keyword evidence="1" id="KW-1133">Transmembrane helix</keyword>
<dbReference type="Proteomes" id="UP000594707">
    <property type="component" value="Chromosome"/>
</dbReference>
<protein>
    <submittedName>
        <fullName evidence="2">Uncharacterized protein</fullName>
    </submittedName>
</protein>
<evidence type="ECO:0000313" key="3">
    <source>
        <dbReference type="Proteomes" id="UP000594707"/>
    </source>
</evidence>
<feature type="transmembrane region" description="Helical" evidence="1">
    <location>
        <begin position="71"/>
        <end position="89"/>
    </location>
</feature>
<gene>
    <name evidence="2" type="ORF">CVT08_00990</name>
</gene>
<proteinExistence type="predicted"/>
<organism evidence="2 3">
    <name type="scientific">Campylobacter concisus</name>
    <dbReference type="NCBI Taxonomy" id="199"/>
    <lineage>
        <taxon>Bacteria</taxon>
        <taxon>Pseudomonadati</taxon>
        <taxon>Campylobacterota</taxon>
        <taxon>Epsilonproteobacteria</taxon>
        <taxon>Campylobacterales</taxon>
        <taxon>Campylobacteraceae</taxon>
        <taxon>Campylobacter</taxon>
    </lineage>
</organism>
<feature type="transmembrane region" description="Helical" evidence="1">
    <location>
        <begin position="32"/>
        <end position="50"/>
    </location>
</feature>
<dbReference type="AlphaFoldDB" id="A0A7S9RQ89"/>
<evidence type="ECO:0000256" key="1">
    <source>
        <dbReference type="SAM" id="Phobius"/>
    </source>
</evidence>
<evidence type="ECO:0000313" key="2">
    <source>
        <dbReference type="EMBL" id="QPH95894.1"/>
    </source>
</evidence>